<evidence type="ECO:0000256" key="1">
    <source>
        <dbReference type="PROSITE-ProRule" id="PRU00284"/>
    </source>
</evidence>
<dbReference type="AlphaFoldDB" id="A0A1Q9ATK1"/>
<dbReference type="GO" id="GO:0016020">
    <property type="term" value="C:membrane"/>
    <property type="evidence" value="ECO:0007669"/>
    <property type="project" value="InterPro"/>
</dbReference>
<evidence type="ECO:0000313" key="3">
    <source>
        <dbReference type="EMBL" id="OLP58764.1"/>
    </source>
</evidence>
<proteinExistence type="predicted"/>
<feature type="domain" description="Methyl-accepting transducer" evidence="2">
    <location>
        <begin position="264"/>
        <end position="425"/>
    </location>
</feature>
<reference evidence="3 4" key="1">
    <citation type="submission" date="2016-09" db="EMBL/GenBank/DDBJ databases">
        <title>Rhizobium sp. nov., a novel species isolated from the rice rhizosphere.</title>
        <authorList>
            <person name="Zhao J."/>
            <person name="Zhang X."/>
        </authorList>
    </citation>
    <scope>NUCLEOTIDE SEQUENCE [LARGE SCALE GENOMIC DNA]</scope>
    <source>
        <strain evidence="3 4">1.7048</strain>
    </source>
</reference>
<gene>
    <name evidence="3" type="ORF">BJF93_16515</name>
</gene>
<dbReference type="EMBL" id="MKIP01000057">
    <property type="protein sequence ID" value="OLP58764.1"/>
    <property type="molecule type" value="Genomic_DNA"/>
</dbReference>
<evidence type="ECO:0000313" key="4">
    <source>
        <dbReference type="Proteomes" id="UP000186364"/>
    </source>
</evidence>
<accession>A0A1Q9ATK1</accession>
<dbReference type="Proteomes" id="UP000186364">
    <property type="component" value="Unassembled WGS sequence"/>
</dbReference>
<evidence type="ECO:0000259" key="2">
    <source>
        <dbReference type="PROSITE" id="PS50111"/>
    </source>
</evidence>
<dbReference type="Gene3D" id="1.10.287.950">
    <property type="entry name" value="Methyl-accepting chemotaxis protein"/>
    <property type="match status" value="1"/>
</dbReference>
<dbReference type="PROSITE" id="PS50111">
    <property type="entry name" value="CHEMOTAXIS_TRANSDUC_2"/>
    <property type="match status" value="1"/>
</dbReference>
<sequence>MSPYSPRAALLDKLSASQAHIEQCFLKAGETLVSVMEIVGSLIATLDQFTGTLGGETTAATIRDLRQAIADLAALPETAASRQNAFDEIARVCGETVGHVEDMRETFRYLRTFAISVKITGAGIEEFSGFADEIRERIQSGASEIDSFARQVGTMSGELDKAKSFSDSVLTDFRSTVPAIVSSLDRSAGLLTQEHKDMSDIADDVRAIANIVQSKIATVLSALQIGDITRQRIEHVQEAFAILDEFTGSADGAGLTDDERHDLERAVFALAQGQLDEMVEDFRGKCASIATTIASFATDASQMLSQRERLGAFNVQSEKNILKAMERDIGHAAGLATDIQKRGMESDTLVHRVSEGVRVLLSGIEVVRGIKTDIHYMALNSNLRCSRLGDAGRAVNVVSGELRTFAGRLEEPADAVMACMQAVQSVASTLLERQTATETHDVASPLKDALVSIGAASQAMDGGLQEVTRQGDAVFSRIMSAVNSLDFESKLGAVLAASAEIARGVVERNGLPEALPPAAEALGNRIFSIYTMVQERQIHLSLLPGGAVEAHIETAAKTDEELFDDALF</sequence>
<name>A0A1Q9ATK1_9HYPH</name>
<organism evidence="3 4">
    <name type="scientific">Xaviernesmea oryzae</name>
    <dbReference type="NCBI Taxonomy" id="464029"/>
    <lineage>
        <taxon>Bacteria</taxon>
        <taxon>Pseudomonadati</taxon>
        <taxon>Pseudomonadota</taxon>
        <taxon>Alphaproteobacteria</taxon>
        <taxon>Hyphomicrobiales</taxon>
        <taxon>Rhizobiaceae</taxon>
        <taxon>Rhizobium/Agrobacterium group</taxon>
        <taxon>Xaviernesmea</taxon>
    </lineage>
</organism>
<keyword evidence="4" id="KW-1185">Reference proteome</keyword>
<protein>
    <recommendedName>
        <fullName evidence="2">Methyl-accepting transducer domain-containing protein</fullName>
    </recommendedName>
</protein>
<dbReference type="InterPro" id="IPR004089">
    <property type="entry name" value="MCPsignal_dom"/>
</dbReference>
<comment type="caution">
    <text evidence="3">The sequence shown here is derived from an EMBL/GenBank/DDBJ whole genome shotgun (WGS) entry which is preliminary data.</text>
</comment>
<keyword evidence="1" id="KW-0807">Transducer</keyword>
<dbReference type="GO" id="GO:0007165">
    <property type="term" value="P:signal transduction"/>
    <property type="evidence" value="ECO:0007669"/>
    <property type="project" value="UniProtKB-KW"/>
</dbReference>
<dbReference type="SUPFAM" id="SSF58104">
    <property type="entry name" value="Methyl-accepting chemotaxis protein (MCP) signaling domain"/>
    <property type="match status" value="1"/>
</dbReference>